<evidence type="ECO:0000313" key="2">
    <source>
        <dbReference type="EMBL" id="WZL75301.1"/>
    </source>
</evidence>
<evidence type="ECO:0000313" key="3">
    <source>
        <dbReference type="Proteomes" id="UP001461341"/>
    </source>
</evidence>
<reference evidence="2 3" key="1">
    <citation type="submission" date="2023-03" db="EMBL/GenBank/DDBJ databases">
        <title>Novel Species.</title>
        <authorList>
            <person name="Ma S."/>
        </authorList>
    </citation>
    <scope>NUCLEOTIDE SEQUENCE [LARGE SCALE GENOMIC DNA]</scope>
    <source>
        <strain evidence="2 3">B11</strain>
    </source>
</reference>
<dbReference type="Proteomes" id="UP001461341">
    <property type="component" value="Chromosome"/>
</dbReference>
<proteinExistence type="predicted"/>
<gene>
    <name evidence="2" type="ORF">QBE54_06775</name>
</gene>
<keyword evidence="3" id="KW-1185">Reference proteome</keyword>
<dbReference type="InterPro" id="IPR014995">
    <property type="entry name" value="DUF1844"/>
</dbReference>
<protein>
    <submittedName>
        <fullName evidence="2">DUF1844 domain-containing protein</fullName>
    </submittedName>
</protein>
<dbReference type="EMBL" id="CP121689">
    <property type="protein sequence ID" value="WZL75301.1"/>
    <property type="molecule type" value="Genomic_DNA"/>
</dbReference>
<feature type="coiled-coil region" evidence="1">
    <location>
        <begin position="73"/>
        <end position="100"/>
    </location>
</feature>
<name>A0ABZ2Y8H7_9BACT</name>
<keyword evidence="1" id="KW-0175">Coiled coil</keyword>
<accession>A0ABZ2Y8H7</accession>
<sequence length="104" mass="12064">MNHDDRTNQEKQVPQEPGKIKDLVYYFLNLLSAKAWQYLGLIAHPETGQILVDLEEARKAIDLYSVILGEIKKDLSREENRELEAHLANLQLNFIEKMKEIAES</sequence>
<evidence type="ECO:0000256" key="1">
    <source>
        <dbReference type="SAM" id="Coils"/>
    </source>
</evidence>
<dbReference type="Pfam" id="PF08899">
    <property type="entry name" value="DUF1844"/>
    <property type="match status" value="1"/>
</dbReference>
<dbReference type="RefSeq" id="WP_369017447.1">
    <property type="nucleotide sequence ID" value="NZ_CP121689.1"/>
</dbReference>
<organism evidence="2 3">
    <name type="scientific">Thermatribacter velox</name>
    <dbReference type="NCBI Taxonomy" id="3039681"/>
    <lineage>
        <taxon>Bacteria</taxon>
        <taxon>Pseudomonadati</taxon>
        <taxon>Atribacterota</taxon>
        <taxon>Atribacteria</taxon>
        <taxon>Atribacterales</taxon>
        <taxon>Thermatribacteraceae</taxon>
        <taxon>Thermatribacter</taxon>
    </lineage>
</organism>